<feature type="domain" description="5'-Nucleotidase C-terminal" evidence="3">
    <location>
        <begin position="266"/>
        <end position="425"/>
    </location>
</feature>
<sequence length="462" mass="48640">MSGPRLLHYSDIENVYDAPERVGRLAGTLRERRAANGGGDALVCGTGDNVAPGVLALSTRGEQALSFFEAVGADVETFGNHDFDFGPERTRELVARSPQQWVTANVREDGARFAADHTVPWTVREAAGASVGFVGITSALTASINPEAEGLGFTDPVVAAREAIADLQAARAPDYVVALSHLGRDDERVAVETDADVVLGGHLHAETVERFDGTILTRPGANGEVCFEVLPATGEVRRHAAADGRMDTALADELRERMAAAGLDDVVGHAADPVERTEGDCFHGESRIGNFVADAYLWAAREGGVGADVALQNSGGVRSGPPLAGDVTVGDLVSVIPFEEPAVVVELDGTALRAVLAESGGSDVGFGAPAWWHGHVAGATLTYDYRGHELVEVTVGGEPVATDRTYRLVTAAYLLHTDDEFPTLTGLEPVATLDTQHQLLVDYARANGIAPAVEGRIERRGL</sequence>
<evidence type="ECO:0000313" key="5">
    <source>
        <dbReference type="Proteomes" id="UP000319894"/>
    </source>
</evidence>
<dbReference type="PRINTS" id="PR01607">
    <property type="entry name" value="APYRASEFAMLY"/>
</dbReference>
<gene>
    <name evidence="4" type="ORF">DP107_12740</name>
</gene>
<evidence type="ECO:0000256" key="1">
    <source>
        <dbReference type="ARBA" id="ARBA00022729"/>
    </source>
</evidence>
<dbReference type="InterPro" id="IPR006179">
    <property type="entry name" value="5_nucleotidase/apyrase"/>
</dbReference>
<dbReference type="InParanoid" id="A0A554N7H7"/>
<reference evidence="4 5" key="1">
    <citation type="submission" date="2018-06" db="EMBL/GenBank/DDBJ databases">
        <title>Natronomonas sp. F16-60 a new haloarchaeon isolated from a solar saltern of Isla Cristina, Huelva, Spain.</title>
        <authorList>
            <person name="Duran-Viseras A."/>
            <person name="Sanchez-Porro C."/>
            <person name="Ventosa A."/>
        </authorList>
    </citation>
    <scope>NUCLEOTIDE SEQUENCE [LARGE SCALE GENOMIC DNA]</scope>
    <source>
        <strain evidence="4 5">F16-60</strain>
    </source>
</reference>
<dbReference type="GO" id="GO:0009166">
    <property type="term" value="P:nucleotide catabolic process"/>
    <property type="evidence" value="ECO:0007669"/>
    <property type="project" value="InterPro"/>
</dbReference>
<accession>A0A554N7H7</accession>
<dbReference type="SUPFAM" id="SSF55816">
    <property type="entry name" value="5'-nucleotidase (syn. UDP-sugar hydrolase), C-terminal domain"/>
    <property type="match status" value="1"/>
</dbReference>
<dbReference type="InterPro" id="IPR029052">
    <property type="entry name" value="Metallo-depent_PP-like"/>
</dbReference>
<dbReference type="GO" id="GO:0016787">
    <property type="term" value="F:hydrolase activity"/>
    <property type="evidence" value="ECO:0007669"/>
    <property type="project" value="InterPro"/>
</dbReference>
<dbReference type="CDD" id="cd00845">
    <property type="entry name" value="MPP_UshA_N_like"/>
    <property type="match status" value="1"/>
</dbReference>
<keyword evidence="1" id="KW-0732">Signal</keyword>
<dbReference type="InterPro" id="IPR036907">
    <property type="entry name" value="5'-Nucleotdase_C_sf"/>
</dbReference>
<dbReference type="AlphaFoldDB" id="A0A554N7H7"/>
<protein>
    <submittedName>
        <fullName evidence="4">Bifunctional metallophosphatase/5'-nucleotidase</fullName>
    </submittedName>
</protein>
<proteinExistence type="predicted"/>
<feature type="domain" description="Calcineurin-like phosphoesterase" evidence="2">
    <location>
        <begin position="5"/>
        <end position="205"/>
    </location>
</feature>
<evidence type="ECO:0000259" key="2">
    <source>
        <dbReference type="Pfam" id="PF00149"/>
    </source>
</evidence>
<dbReference type="Gene3D" id="3.60.21.10">
    <property type="match status" value="1"/>
</dbReference>
<dbReference type="PANTHER" id="PTHR11575:SF24">
    <property type="entry name" value="5'-NUCLEOTIDASE"/>
    <property type="match status" value="1"/>
</dbReference>
<evidence type="ECO:0000259" key="3">
    <source>
        <dbReference type="Pfam" id="PF02872"/>
    </source>
</evidence>
<dbReference type="InterPro" id="IPR008334">
    <property type="entry name" value="5'-Nucleotdase_C"/>
</dbReference>
<dbReference type="InterPro" id="IPR004843">
    <property type="entry name" value="Calcineurin-like_PHP"/>
</dbReference>
<name>A0A554N7H7_9EURY</name>
<dbReference type="Gene3D" id="3.90.780.10">
    <property type="entry name" value="5'-Nucleotidase, C-terminal domain"/>
    <property type="match status" value="1"/>
</dbReference>
<dbReference type="Pfam" id="PF02872">
    <property type="entry name" value="5_nucleotid_C"/>
    <property type="match status" value="1"/>
</dbReference>
<comment type="caution">
    <text evidence="4">The sequence shown here is derived from an EMBL/GenBank/DDBJ whole genome shotgun (WGS) entry which is preliminary data.</text>
</comment>
<dbReference type="Pfam" id="PF00149">
    <property type="entry name" value="Metallophos"/>
    <property type="match status" value="1"/>
</dbReference>
<dbReference type="PANTHER" id="PTHR11575">
    <property type="entry name" value="5'-NUCLEOTIDASE-RELATED"/>
    <property type="match status" value="1"/>
</dbReference>
<dbReference type="EMBL" id="QMDX01000008">
    <property type="protein sequence ID" value="TSD13353.1"/>
    <property type="molecule type" value="Genomic_DNA"/>
</dbReference>
<dbReference type="Proteomes" id="UP000319894">
    <property type="component" value="Unassembled WGS sequence"/>
</dbReference>
<keyword evidence="5" id="KW-1185">Reference proteome</keyword>
<dbReference type="SUPFAM" id="SSF56300">
    <property type="entry name" value="Metallo-dependent phosphatases"/>
    <property type="match status" value="1"/>
</dbReference>
<dbReference type="OrthoDB" id="21342at2157"/>
<evidence type="ECO:0000313" key="4">
    <source>
        <dbReference type="EMBL" id="TSD13353.1"/>
    </source>
</evidence>
<organism evidence="4 5">
    <name type="scientific">Haloglomus irregulare</name>
    <dbReference type="NCBI Taxonomy" id="2234134"/>
    <lineage>
        <taxon>Archaea</taxon>
        <taxon>Methanobacteriati</taxon>
        <taxon>Methanobacteriota</taxon>
        <taxon>Stenosarchaea group</taxon>
        <taxon>Halobacteria</taxon>
        <taxon>Halobacteriales</taxon>
        <taxon>Natronomonadaceae</taxon>
        <taxon>Haloglomus</taxon>
    </lineage>
</organism>
<dbReference type="RefSeq" id="WP_144262540.1">
    <property type="nucleotide sequence ID" value="NZ_QMDX01000008.1"/>
</dbReference>